<accession>A0A0C2X8M9</accession>
<feature type="domain" description="Flavin reductase like" evidence="2">
    <location>
        <begin position="37"/>
        <end position="228"/>
    </location>
</feature>
<protein>
    <recommendedName>
        <fullName evidence="2">Flavin reductase like domain-containing protein</fullName>
    </recommendedName>
</protein>
<proteinExistence type="predicted"/>
<dbReference type="Pfam" id="PF01613">
    <property type="entry name" value="Flavin_Reduct"/>
    <property type="match status" value="1"/>
</dbReference>
<evidence type="ECO:0000313" key="4">
    <source>
        <dbReference type="Proteomes" id="UP000054549"/>
    </source>
</evidence>
<dbReference type="HOGENOM" id="CLU_073369_0_0_1"/>
<sequence>MSKTIRTAARCFHHVTACRKYSTAPHEAIKRDLRAFLRDTAQPVAVVTSFMPNNENEISSSAVRYHGATLSSFTSIAMDPYPLVAFALRIPSRMATSLKAAQADQPSHMVINLLSAEQSSVAVTFSRPDLHPFPFATVPYTLTKEGLPVIQGSLGALSCKLVRTALPLNDLNYLEQKVQQIVPHTLLGDGKECAASELFIARVARVEIELDTGDRKLPLLYYRRGYATVSPIPQLTYQNQEK</sequence>
<dbReference type="STRING" id="946122.A0A0C2X8M9"/>
<evidence type="ECO:0000313" key="3">
    <source>
        <dbReference type="EMBL" id="KIL65661.1"/>
    </source>
</evidence>
<dbReference type="OrthoDB" id="2015405at2759"/>
<evidence type="ECO:0000259" key="2">
    <source>
        <dbReference type="SMART" id="SM00903"/>
    </source>
</evidence>
<dbReference type="InterPro" id="IPR002563">
    <property type="entry name" value="Flavin_Rdtase-like_dom"/>
</dbReference>
<dbReference type="PANTHER" id="PTHR30466">
    <property type="entry name" value="FLAVIN REDUCTASE"/>
    <property type="match status" value="1"/>
</dbReference>
<dbReference type="GO" id="GO:0042602">
    <property type="term" value="F:riboflavin reductase (NADPH) activity"/>
    <property type="evidence" value="ECO:0007669"/>
    <property type="project" value="TreeGrafter"/>
</dbReference>
<dbReference type="SUPFAM" id="SSF50475">
    <property type="entry name" value="FMN-binding split barrel"/>
    <property type="match status" value="1"/>
</dbReference>
<dbReference type="PANTHER" id="PTHR30466:SF1">
    <property type="entry name" value="FMN REDUCTASE (NADH) RUTF"/>
    <property type="match status" value="1"/>
</dbReference>
<dbReference type="InterPro" id="IPR050268">
    <property type="entry name" value="NADH-dep_flavin_reductase"/>
</dbReference>
<reference evidence="3 4" key="1">
    <citation type="submission" date="2014-04" db="EMBL/GenBank/DDBJ databases">
        <title>Evolutionary Origins and Diversification of the Mycorrhizal Mutualists.</title>
        <authorList>
            <consortium name="DOE Joint Genome Institute"/>
            <consortium name="Mycorrhizal Genomics Consortium"/>
            <person name="Kohler A."/>
            <person name="Kuo A."/>
            <person name="Nagy L.G."/>
            <person name="Floudas D."/>
            <person name="Copeland A."/>
            <person name="Barry K.W."/>
            <person name="Cichocki N."/>
            <person name="Veneault-Fourrey C."/>
            <person name="LaButti K."/>
            <person name="Lindquist E.A."/>
            <person name="Lipzen A."/>
            <person name="Lundell T."/>
            <person name="Morin E."/>
            <person name="Murat C."/>
            <person name="Riley R."/>
            <person name="Ohm R."/>
            <person name="Sun H."/>
            <person name="Tunlid A."/>
            <person name="Henrissat B."/>
            <person name="Grigoriev I.V."/>
            <person name="Hibbett D.S."/>
            <person name="Martin F."/>
        </authorList>
    </citation>
    <scope>NUCLEOTIDE SEQUENCE [LARGE SCALE GENOMIC DNA]</scope>
    <source>
        <strain evidence="3 4">Koide BX008</strain>
    </source>
</reference>
<evidence type="ECO:0000256" key="1">
    <source>
        <dbReference type="ARBA" id="ARBA00023002"/>
    </source>
</evidence>
<dbReference type="GO" id="GO:0010181">
    <property type="term" value="F:FMN binding"/>
    <property type="evidence" value="ECO:0007669"/>
    <property type="project" value="InterPro"/>
</dbReference>
<dbReference type="Proteomes" id="UP000054549">
    <property type="component" value="Unassembled WGS sequence"/>
</dbReference>
<dbReference type="InterPro" id="IPR012349">
    <property type="entry name" value="Split_barrel_FMN-bd"/>
</dbReference>
<keyword evidence="4" id="KW-1185">Reference proteome</keyword>
<gene>
    <name evidence="3" type="ORF">M378DRAFT_161969</name>
</gene>
<dbReference type="InParanoid" id="A0A0C2X8M9"/>
<dbReference type="EMBL" id="KN818241">
    <property type="protein sequence ID" value="KIL65661.1"/>
    <property type="molecule type" value="Genomic_DNA"/>
</dbReference>
<name>A0A0C2X8M9_AMAMK</name>
<dbReference type="Gene3D" id="2.30.110.10">
    <property type="entry name" value="Electron Transport, Fmn-binding Protein, Chain A"/>
    <property type="match status" value="1"/>
</dbReference>
<dbReference type="AlphaFoldDB" id="A0A0C2X8M9"/>
<keyword evidence="1" id="KW-0560">Oxidoreductase</keyword>
<organism evidence="3 4">
    <name type="scientific">Amanita muscaria (strain Koide BX008)</name>
    <dbReference type="NCBI Taxonomy" id="946122"/>
    <lineage>
        <taxon>Eukaryota</taxon>
        <taxon>Fungi</taxon>
        <taxon>Dikarya</taxon>
        <taxon>Basidiomycota</taxon>
        <taxon>Agaricomycotina</taxon>
        <taxon>Agaricomycetes</taxon>
        <taxon>Agaricomycetidae</taxon>
        <taxon>Agaricales</taxon>
        <taxon>Pluteineae</taxon>
        <taxon>Amanitaceae</taxon>
        <taxon>Amanita</taxon>
    </lineage>
</organism>
<dbReference type="SMART" id="SM00903">
    <property type="entry name" value="Flavin_Reduct"/>
    <property type="match status" value="1"/>
</dbReference>